<reference evidence="1" key="1">
    <citation type="submission" date="2020-02" db="EMBL/GenBank/DDBJ databases">
        <authorList>
            <person name="Meier V. D."/>
        </authorList>
    </citation>
    <scope>NUCLEOTIDE SEQUENCE</scope>
    <source>
        <strain evidence="1">AVDCRST_MAG65</strain>
    </source>
</reference>
<organism evidence="1">
    <name type="scientific">uncultured Solirubrobacteraceae bacterium</name>
    <dbReference type="NCBI Taxonomy" id="1162706"/>
    <lineage>
        <taxon>Bacteria</taxon>
        <taxon>Bacillati</taxon>
        <taxon>Actinomycetota</taxon>
        <taxon>Thermoleophilia</taxon>
        <taxon>Solirubrobacterales</taxon>
        <taxon>Solirubrobacteraceae</taxon>
        <taxon>environmental samples</taxon>
    </lineage>
</organism>
<evidence type="ECO:0000313" key="1">
    <source>
        <dbReference type="EMBL" id="CAA9476536.1"/>
    </source>
</evidence>
<feature type="non-terminal residue" evidence="1">
    <location>
        <position position="1"/>
    </location>
</feature>
<dbReference type="EMBL" id="CADCVL010000192">
    <property type="protein sequence ID" value="CAA9476536.1"/>
    <property type="molecule type" value="Genomic_DNA"/>
</dbReference>
<accession>A0A6J4RQB2</accession>
<sequence>ARCRCRSHRVTARARPVRRLRRRPPDAGDLLRRNRAGHRCLGGWCDGARAAPRRAAPPVVPLSL</sequence>
<gene>
    <name evidence="1" type="ORF">AVDCRST_MAG65-1157</name>
</gene>
<dbReference type="AlphaFoldDB" id="A0A6J4RQB2"/>
<proteinExistence type="predicted"/>
<protein>
    <submittedName>
        <fullName evidence="1">Uncharacterized protein</fullName>
    </submittedName>
</protein>
<name>A0A6J4RQB2_9ACTN</name>
<feature type="non-terminal residue" evidence="1">
    <location>
        <position position="64"/>
    </location>
</feature>